<evidence type="ECO:0000256" key="3">
    <source>
        <dbReference type="ARBA" id="ARBA00022722"/>
    </source>
</evidence>
<dbReference type="GeneID" id="84905411"/>
<keyword evidence="3 8" id="KW-0540">Nuclease</keyword>
<feature type="domain" description="PIN" evidence="9">
    <location>
        <begin position="2"/>
        <end position="129"/>
    </location>
</feature>
<dbReference type="EMBL" id="ACJW02000001">
    <property type="protein sequence ID" value="EEP69629.1"/>
    <property type="molecule type" value="Genomic_DNA"/>
</dbReference>
<dbReference type="Proteomes" id="UP000003009">
    <property type="component" value="Unassembled WGS sequence"/>
</dbReference>
<evidence type="ECO:0000313" key="11">
    <source>
        <dbReference type="Proteomes" id="UP000003009"/>
    </source>
</evidence>
<dbReference type="InterPro" id="IPR029060">
    <property type="entry name" value="PIN-like_dom_sf"/>
</dbReference>
<dbReference type="SUPFAM" id="SSF88723">
    <property type="entry name" value="PIN domain-like"/>
    <property type="match status" value="1"/>
</dbReference>
<comment type="function">
    <text evidence="8">Toxic component of a toxin-antitoxin (TA) system. An RNase.</text>
</comment>
<dbReference type="STRING" id="629741.GCWU000324_00106"/>
<dbReference type="InterPro" id="IPR050556">
    <property type="entry name" value="Type_II_TA_system_RNase"/>
</dbReference>
<feature type="binding site" evidence="8">
    <location>
        <position position="105"/>
    </location>
    <ligand>
        <name>Mg(2+)</name>
        <dbReference type="ChEBI" id="CHEBI:18420"/>
    </ligand>
</feature>
<keyword evidence="8" id="KW-0800">Toxin</keyword>
<evidence type="ECO:0000256" key="6">
    <source>
        <dbReference type="ARBA" id="ARBA00022842"/>
    </source>
</evidence>
<evidence type="ECO:0000256" key="7">
    <source>
        <dbReference type="ARBA" id="ARBA00038093"/>
    </source>
</evidence>
<evidence type="ECO:0000256" key="8">
    <source>
        <dbReference type="HAMAP-Rule" id="MF_00265"/>
    </source>
</evidence>
<evidence type="ECO:0000256" key="5">
    <source>
        <dbReference type="ARBA" id="ARBA00022801"/>
    </source>
</evidence>
<dbReference type="RefSeq" id="WP_003793254.1">
    <property type="nucleotide sequence ID" value="NZ_GG665871.1"/>
</dbReference>
<organism evidence="10 11">
    <name type="scientific">Kingella oralis ATCC 51147</name>
    <dbReference type="NCBI Taxonomy" id="629741"/>
    <lineage>
        <taxon>Bacteria</taxon>
        <taxon>Pseudomonadati</taxon>
        <taxon>Pseudomonadota</taxon>
        <taxon>Betaproteobacteria</taxon>
        <taxon>Neisseriales</taxon>
        <taxon>Neisseriaceae</taxon>
        <taxon>Kingella</taxon>
    </lineage>
</organism>
<evidence type="ECO:0000256" key="2">
    <source>
        <dbReference type="ARBA" id="ARBA00022649"/>
    </source>
</evidence>
<proteinExistence type="inferred from homology"/>
<sequence length="142" mass="16444">MYLIDTNVLSEIRKIQSSHTPPEFLAWFNAINLNDCYLSVITLLEIEQGILRVRHRGDEAQFMRLQQWLNDTVIPTFDQRILPIDRHTARICVRLHVPDQRPYNDALIAATAIRHDLTLVTRNVRDFAELNVPLLNPFSGKG</sequence>
<dbReference type="AlphaFoldDB" id="C4GEL9"/>
<evidence type="ECO:0000256" key="4">
    <source>
        <dbReference type="ARBA" id="ARBA00022723"/>
    </source>
</evidence>
<name>C4GEL9_9NEIS</name>
<dbReference type="Gene3D" id="3.40.50.1010">
    <property type="entry name" value="5'-nuclease"/>
    <property type="match status" value="1"/>
</dbReference>
<evidence type="ECO:0000256" key="1">
    <source>
        <dbReference type="ARBA" id="ARBA00001946"/>
    </source>
</evidence>
<keyword evidence="4 8" id="KW-0479">Metal-binding</keyword>
<evidence type="ECO:0000313" key="10">
    <source>
        <dbReference type="EMBL" id="EEP69629.1"/>
    </source>
</evidence>
<keyword evidence="2 8" id="KW-1277">Toxin-antitoxin system</keyword>
<keyword evidence="6 8" id="KW-0460">Magnesium</keyword>
<comment type="cofactor">
    <cofactor evidence="1 8">
        <name>Mg(2+)</name>
        <dbReference type="ChEBI" id="CHEBI:18420"/>
    </cofactor>
</comment>
<keyword evidence="11" id="KW-1185">Reference proteome</keyword>
<reference evidence="10" key="1">
    <citation type="submission" date="2009-04" db="EMBL/GenBank/DDBJ databases">
        <authorList>
            <person name="Weinstock G."/>
            <person name="Sodergren E."/>
            <person name="Clifton S."/>
            <person name="Fulton L."/>
            <person name="Fulton B."/>
            <person name="Courtney L."/>
            <person name="Fronick C."/>
            <person name="Harrison M."/>
            <person name="Strong C."/>
            <person name="Farmer C."/>
            <person name="Delahaunty K."/>
            <person name="Markovic C."/>
            <person name="Hall O."/>
            <person name="Minx P."/>
            <person name="Tomlinson C."/>
            <person name="Mitreva M."/>
            <person name="Nelson J."/>
            <person name="Hou S."/>
            <person name="Wollam A."/>
            <person name="Pepin K.H."/>
            <person name="Johnson M."/>
            <person name="Bhonagiri V."/>
            <person name="Nash W.E."/>
            <person name="Warren W."/>
            <person name="Chinwalla A."/>
            <person name="Mardis E.R."/>
            <person name="Wilson R.K."/>
        </authorList>
    </citation>
    <scope>NUCLEOTIDE SEQUENCE [LARGE SCALE GENOMIC DNA]</scope>
    <source>
        <strain evidence="10">ATCC 51147</strain>
    </source>
</reference>
<dbReference type="EC" id="3.1.-.-" evidence="8"/>
<dbReference type="CDD" id="cd18746">
    <property type="entry name" value="PIN_VapC4-5_FitB-like"/>
    <property type="match status" value="1"/>
</dbReference>
<dbReference type="InterPro" id="IPR022907">
    <property type="entry name" value="VapC_family"/>
</dbReference>
<dbReference type="GO" id="GO:0016787">
    <property type="term" value="F:hydrolase activity"/>
    <property type="evidence" value="ECO:0007669"/>
    <property type="project" value="UniProtKB-KW"/>
</dbReference>
<dbReference type="GO" id="GO:0090729">
    <property type="term" value="F:toxin activity"/>
    <property type="evidence" value="ECO:0007669"/>
    <property type="project" value="UniProtKB-KW"/>
</dbReference>
<dbReference type="PANTHER" id="PTHR33653">
    <property type="entry name" value="RIBONUCLEASE VAPC2"/>
    <property type="match status" value="1"/>
</dbReference>
<dbReference type="PANTHER" id="PTHR33653:SF1">
    <property type="entry name" value="RIBONUCLEASE VAPC2"/>
    <property type="match status" value="1"/>
</dbReference>
<comment type="similarity">
    <text evidence="7 8">Belongs to the PINc/VapC protein family.</text>
</comment>
<accession>C4GEL9</accession>
<comment type="caution">
    <text evidence="10">The sequence shown here is derived from an EMBL/GenBank/DDBJ whole genome shotgun (WGS) entry which is preliminary data.</text>
</comment>
<protein>
    <recommendedName>
        <fullName evidence="8">Ribonuclease VapC</fullName>
        <shortName evidence="8">RNase VapC</shortName>
        <ecNumber evidence="8">3.1.-.-</ecNumber>
    </recommendedName>
    <alternativeName>
        <fullName evidence="8">Toxin VapC</fullName>
    </alternativeName>
</protein>
<dbReference type="HOGENOM" id="CLU_118482_8_0_4"/>
<dbReference type="HAMAP" id="MF_00265">
    <property type="entry name" value="VapC_Nob1"/>
    <property type="match status" value="1"/>
</dbReference>
<evidence type="ECO:0000259" key="9">
    <source>
        <dbReference type="Pfam" id="PF01850"/>
    </source>
</evidence>
<dbReference type="InterPro" id="IPR002716">
    <property type="entry name" value="PIN_dom"/>
</dbReference>
<keyword evidence="5 8" id="KW-0378">Hydrolase</keyword>
<dbReference type="OrthoDB" id="9804823at2"/>
<feature type="binding site" evidence="8">
    <location>
        <position position="5"/>
    </location>
    <ligand>
        <name>Mg(2+)</name>
        <dbReference type="ChEBI" id="CHEBI:18420"/>
    </ligand>
</feature>
<dbReference type="GO" id="GO:0004540">
    <property type="term" value="F:RNA nuclease activity"/>
    <property type="evidence" value="ECO:0007669"/>
    <property type="project" value="InterPro"/>
</dbReference>
<dbReference type="Pfam" id="PF01850">
    <property type="entry name" value="PIN"/>
    <property type="match status" value="1"/>
</dbReference>
<dbReference type="GO" id="GO:0000287">
    <property type="term" value="F:magnesium ion binding"/>
    <property type="evidence" value="ECO:0007669"/>
    <property type="project" value="UniProtKB-UniRule"/>
</dbReference>
<gene>
    <name evidence="8" type="primary">vapC</name>
    <name evidence="10" type="ORF">GCWU000324_00106</name>
</gene>